<feature type="compositionally biased region" description="Low complexity" evidence="1">
    <location>
        <begin position="16"/>
        <end position="25"/>
    </location>
</feature>
<proteinExistence type="predicted"/>
<dbReference type="Proteomes" id="UP001356427">
    <property type="component" value="Unassembled WGS sequence"/>
</dbReference>
<organism evidence="2 3">
    <name type="scientific">Coregonus suidteri</name>
    <dbReference type="NCBI Taxonomy" id="861788"/>
    <lineage>
        <taxon>Eukaryota</taxon>
        <taxon>Metazoa</taxon>
        <taxon>Chordata</taxon>
        <taxon>Craniata</taxon>
        <taxon>Vertebrata</taxon>
        <taxon>Euteleostomi</taxon>
        <taxon>Actinopterygii</taxon>
        <taxon>Neopterygii</taxon>
        <taxon>Teleostei</taxon>
        <taxon>Protacanthopterygii</taxon>
        <taxon>Salmoniformes</taxon>
        <taxon>Salmonidae</taxon>
        <taxon>Coregoninae</taxon>
        <taxon>Coregonus</taxon>
    </lineage>
</organism>
<dbReference type="AlphaFoldDB" id="A0AAN8QN25"/>
<sequence length="80" mass="8510">MEAPTSQGAPCSIQVSPSLPSHLPLESPPPLAPPAQEEPASIPSSIRGEDLIINSLTGLPHRALLRRAIYQQPTRARSPL</sequence>
<dbReference type="EMBL" id="JAGTTL010000033">
    <property type="protein sequence ID" value="KAK6295792.1"/>
    <property type="molecule type" value="Genomic_DNA"/>
</dbReference>
<comment type="caution">
    <text evidence="2">The sequence shown here is derived from an EMBL/GenBank/DDBJ whole genome shotgun (WGS) entry which is preliminary data.</text>
</comment>
<protein>
    <submittedName>
        <fullName evidence="2">Uncharacterized protein</fullName>
    </submittedName>
</protein>
<keyword evidence="3" id="KW-1185">Reference proteome</keyword>
<reference evidence="2 3" key="1">
    <citation type="submission" date="2021-04" db="EMBL/GenBank/DDBJ databases">
        <authorList>
            <person name="De Guttry C."/>
            <person name="Zahm M."/>
            <person name="Klopp C."/>
            <person name="Cabau C."/>
            <person name="Louis A."/>
            <person name="Berthelot C."/>
            <person name="Parey E."/>
            <person name="Roest Crollius H."/>
            <person name="Montfort J."/>
            <person name="Robinson-Rechavi M."/>
            <person name="Bucao C."/>
            <person name="Bouchez O."/>
            <person name="Gislard M."/>
            <person name="Lluch J."/>
            <person name="Milhes M."/>
            <person name="Lampietro C."/>
            <person name="Lopez Roques C."/>
            <person name="Donnadieu C."/>
            <person name="Braasch I."/>
            <person name="Desvignes T."/>
            <person name="Postlethwait J."/>
            <person name="Bobe J."/>
            <person name="Wedekind C."/>
            <person name="Guiguen Y."/>
        </authorList>
    </citation>
    <scope>NUCLEOTIDE SEQUENCE [LARGE SCALE GENOMIC DNA]</scope>
    <source>
        <strain evidence="2">Cs_M1</strain>
        <tissue evidence="2">Blood</tissue>
    </source>
</reference>
<evidence type="ECO:0000313" key="2">
    <source>
        <dbReference type="EMBL" id="KAK6295792.1"/>
    </source>
</evidence>
<evidence type="ECO:0000256" key="1">
    <source>
        <dbReference type="SAM" id="MobiDB-lite"/>
    </source>
</evidence>
<accession>A0AAN8QN25</accession>
<feature type="compositionally biased region" description="Polar residues" evidence="1">
    <location>
        <begin position="1"/>
        <end position="15"/>
    </location>
</feature>
<gene>
    <name evidence="2" type="ORF">J4Q44_G00335050</name>
</gene>
<evidence type="ECO:0000313" key="3">
    <source>
        <dbReference type="Proteomes" id="UP001356427"/>
    </source>
</evidence>
<name>A0AAN8QN25_9TELE</name>
<feature type="region of interest" description="Disordered" evidence="1">
    <location>
        <begin position="1"/>
        <end position="45"/>
    </location>
</feature>